<dbReference type="GO" id="GO:0051287">
    <property type="term" value="F:NAD binding"/>
    <property type="evidence" value="ECO:0007669"/>
    <property type="project" value="InterPro"/>
</dbReference>
<dbReference type="PIRSF" id="PIRSF000103">
    <property type="entry name" value="HIBADH"/>
    <property type="match status" value="1"/>
</dbReference>
<dbReference type="InterPro" id="IPR013328">
    <property type="entry name" value="6PGD_dom2"/>
</dbReference>
<keyword evidence="8" id="KW-1185">Reference proteome</keyword>
<dbReference type="InterPro" id="IPR029154">
    <property type="entry name" value="HIBADH-like_NADP-bd"/>
</dbReference>
<dbReference type="GO" id="GO:0016491">
    <property type="term" value="F:oxidoreductase activity"/>
    <property type="evidence" value="ECO:0007669"/>
    <property type="project" value="UniProtKB-KW"/>
</dbReference>
<comment type="similarity">
    <text evidence="1">Belongs to the HIBADH-related family.</text>
</comment>
<dbReference type="Gene3D" id="3.40.50.720">
    <property type="entry name" value="NAD(P)-binding Rossmann-like Domain"/>
    <property type="match status" value="1"/>
</dbReference>
<evidence type="ECO:0000313" key="7">
    <source>
        <dbReference type="EMBL" id="TDQ01211.1"/>
    </source>
</evidence>
<keyword evidence="3" id="KW-0520">NAD</keyword>
<feature type="active site" evidence="4">
    <location>
        <position position="175"/>
    </location>
</feature>
<dbReference type="InterPro" id="IPR015815">
    <property type="entry name" value="HIBADH-related"/>
</dbReference>
<dbReference type="EMBL" id="SNXZ01000002">
    <property type="protein sequence ID" value="TDQ01211.1"/>
    <property type="molecule type" value="Genomic_DNA"/>
</dbReference>
<dbReference type="SUPFAM" id="SSF48179">
    <property type="entry name" value="6-phosphogluconate dehydrogenase C-terminal domain-like"/>
    <property type="match status" value="1"/>
</dbReference>
<dbReference type="Proteomes" id="UP000295444">
    <property type="component" value="Unassembled WGS sequence"/>
</dbReference>
<dbReference type="Gene3D" id="1.10.1040.10">
    <property type="entry name" value="N-(1-d-carboxylethyl)-l-norvaline Dehydrogenase, domain 2"/>
    <property type="match status" value="1"/>
</dbReference>
<evidence type="ECO:0000256" key="2">
    <source>
        <dbReference type="ARBA" id="ARBA00023002"/>
    </source>
</evidence>
<dbReference type="InterPro" id="IPR051265">
    <property type="entry name" value="HIBADH-related_NP60_sf"/>
</dbReference>
<dbReference type="InterPro" id="IPR006115">
    <property type="entry name" value="6PGDH_NADP-bd"/>
</dbReference>
<evidence type="ECO:0000259" key="6">
    <source>
        <dbReference type="Pfam" id="PF14833"/>
    </source>
</evidence>
<evidence type="ECO:0000256" key="3">
    <source>
        <dbReference type="ARBA" id="ARBA00023027"/>
    </source>
</evidence>
<dbReference type="GO" id="GO:0050661">
    <property type="term" value="F:NADP binding"/>
    <property type="evidence" value="ECO:0007669"/>
    <property type="project" value="InterPro"/>
</dbReference>
<evidence type="ECO:0000313" key="8">
    <source>
        <dbReference type="Proteomes" id="UP000295444"/>
    </source>
</evidence>
<feature type="domain" description="6-phosphogluconate dehydrogenase NADP-binding" evidence="5">
    <location>
        <begin position="3"/>
        <end position="166"/>
    </location>
</feature>
<protein>
    <submittedName>
        <fullName evidence="7">3-hydroxyisobutyrate dehydrogenase</fullName>
    </submittedName>
</protein>
<organism evidence="7 8">
    <name type="scientific">Labedaea rhizosphaerae</name>
    <dbReference type="NCBI Taxonomy" id="598644"/>
    <lineage>
        <taxon>Bacteria</taxon>
        <taxon>Bacillati</taxon>
        <taxon>Actinomycetota</taxon>
        <taxon>Actinomycetes</taxon>
        <taxon>Pseudonocardiales</taxon>
        <taxon>Pseudonocardiaceae</taxon>
        <taxon>Labedaea</taxon>
    </lineage>
</organism>
<sequence length="292" mass="30013">MTTVAVLGTGLMGAPMAANLAKAGLDVRAWNRSTDKAHPLAEHGITVTDDAAEAAYGADIVLTMLSDGAAVRSVMDDGVLDAMTSENDETAEPLWLQMSTVGVAATDELAALADSAGVPFVDAPVLGTRQPAEQGKLVVLASGPEDVQDRCTPVFDAVGTRTMWLGPAGTASKLKLVANSWVLAVTNGVAECIALANTLGVDPAQFLDAISGGGLDLPYAHLKGGAMMKGEYPASFTASLAAKDARLVLEAAGEDNDLTGIRAALRHLEAAERAGHGEDDMAALYTGVRRNT</sequence>
<accession>A0A4V3CZV7</accession>
<dbReference type="AlphaFoldDB" id="A0A4V3CZV7"/>
<dbReference type="InterPro" id="IPR008927">
    <property type="entry name" value="6-PGluconate_DH-like_C_sf"/>
</dbReference>
<dbReference type="RefSeq" id="WP_133849813.1">
    <property type="nucleotide sequence ID" value="NZ_SNXZ01000002.1"/>
</dbReference>
<dbReference type="OrthoDB" id="3185659at2"/>
<dbReference type="SUPFAM" id="SSF51735">
    <property type="entry name" value="NAD(P)-binding Rossmann-fold domains"/>
    <property type="match status" value="1"/>
</dbReference>
<evidence type="ECO:0000256" key="4">
    <source>
        <dbReference type="PIRSR" id="PIRSR000103-1"/>
    </source>
</evidence>
<dbReference type="PANTHER" id="PTHR43580:SF2">
    <property type="entry name" value="CYTOKINE-LIKE NUCLEAR FACTOR N-PAC"/>
    <property type="match status" value="1"/>
</dbReference>
<gene>
    <name evidence="7" type="ORF">EV186_1021079</name>
</gene>
<dbReference type="Pfam" id="PF03446">
    <property type="entry name" value="NAD_binding_2"/>
    <property type="match status" value="1"/>
</dbReference>
<comment type="caution">
    <text evidence="7">The sequence shown here is derived from an EMBL/GenBank/DDBJ whole genome shotgun (WGS) entry which is preliminary data.</text>
</comment>
<evidence type="ECO:0000259" key="5">
    <source>
        <dbReference type="Pfam" id="PF03446"/>
    </source>
</evidence>
<keyword evidence="2" id="KW-0560">Oxidoreductase</keyword>
<proteinExistence type="inferred from homology"/>
<evidence type="ECO:0000256" key="1">
    <source>
        <dbReference type="ARBA" id="ARBA00009080"/>
    </source>
</evidence>
<dbReference type="PANTHER" id="PTHR43580">
    <property type="entry name" value="OXIDOREDUCTASE GLYR1-RELATED"/>
    <property type="match status" value="1"/>
</dbReference>
<dbReference type="Pfam" id="PF14833">
    <property type="entry name" value="NAD_binding_11"/>
    <property type="match status" value="1"/>
</dbReference>
<reference evidence="7 8" key="1">
    <citation type="submission" date="2019-03" db="EMBL/GenBank/DDBJ databases">
        <title>Genomic Encyclopedia of Type Strains, Phase IV (KMG-IV): sequencing the most valuable type-strain genomes for metagenomic binning, comparative biology and taxonomic classification.</title>
        <authorList>
            <person name="Goeker M."/>
        </authorList>
    </citation>
    <scope>NUCLEOTIDE SEQUENCE [LARGE SCALE GENOMIC DNA]</scope>
    <source>
        <strain evidence="7 8">DSM 45361</strain>
    </source>
</reference>
<name>A0A4V3CZV7_LABRH</name>
<dbReference type="InterPro" id="IPR036291">
    <property type="entry name" value="NAD(P)-bd_dom_sf"/>
</dbReference>
<feature type="domain" description="3-hydroxyisobutyrate dehydrogenase-like NAD-binding" evidence="6">
    <location>
        <begin position="169"/>
        <end position="285"/>
    </location>
</feature>